<dbReference type="PANTHER" id="PTHR43585">
    <property type="entry name" value="FUMIPYRROLE BIOSYNTHESIS PROTEIN C"/>
    <property type="match status" value="1"/>
</dbReference>
<evidence type="ECO:0000313" key="6">
    <source>
        <dbReference type="EMBL" id="OQW87973.1"/>
    </source>
</evidence>
<organism evidence="6 7">
    <name type="scientific">Rhodoferax ferrireducens</name>
    <dbReference type="NCBI Taxonomy" id="192843"/>
    <lineage>
        <taxon>Bacteria</taxon>
        <taxon>Pseudomonadati</taxon>
        <taxon>Pseudomonadota</taxon>
        <taxon>Betaproteobacteria</taxon>
        <taxon>Burkholderiales</taxon>
        <taxon>Comamonadaceae</taxon>
        <taxon>Rhodoferax</taxon>
    </lineage>
</organism>
<feature type="domain" description="ATP-grasp" evidence="5">
    <location>
        <begin position="87"/>
        <end position="298"/>
    </location>
</feature>
<dbReference type="SUPFAM" id="SSF56059">
    <property type="entry name" value="Glutathione synthetase ATP-binding domain-like"/>
    <property type="match status" value="1"/>
</dbReference>
<dbReference type="Pfam" id="PF13535">
    <property type="entry name" value="ATP-grasp_4"/>
    <property type="match status" value="1"/>
</dbReference>
<proteinExistence type="predicted"/>
<protein>
    <submittedName>
        <fullName evidence="6">ATP-grasp domain-containing protein</fullName>
    </submittedName>
</protein>
<keyword evidence="1" id="KW-0436">Ligase</keyword>
<dbReference type="Proteomes" id="UP000192505">
    <property type="component" value="Unassembled WGS sequence"/>
</dbReference>
<dbReference type="Gene3D" id="3.30.470.20">
    <property type="entry name" value="ATP-grasp fold, B domain"/>
    <property type="match status" value="1"/>
</dbReference>
<evidence type="ECO:0000256" key="4">
    <source>
        <dbReference type="PROSITE-ProRule" id="PRU00409"/>
    </source>
</evidence>
<keyword evidence="3 4" id="KW-0067">ATP-binding</keyword>
<evidence type="ECO:0000256" key="2">
    <source>
        <dbReference type="ARBA" id="ARBA00022741"/>
    </source>
</evidence>
<dbReference type="EMBL" id="MTEI01000006">
    <property type="protein sequence ID" value="OQW87973.1"/>
    <property type="molecule type" value="Genomic_DNA"/>
</dbReference>
<evidence type="ECO:0000256" key="3">
    <source>
        <dbReference type="ARBA" id="ARBA00022840"/>
    </source>
</evidence>
<dbReference type="GO" id="GO:0005524">
    <property type="term" value="F:ATP binding"/>
    <property type="evidence" value="ECO:0007669"/>
    <property type="project" value="UniProtKB-UniRule"/>
</dbReference>
<dbReference type="PROSITE" id="PS50975">
    <property type="entry name" value="ATP_GRASP"/>
    <property type="match status" value="1"/>
</dbReference>
<dbReference type="GO" id="GO:0016874">
    <property type="term" value="F:ligase activity"/>
    <property type="evidence" value="ECO:0007669"/>
    <property type="project" value="UniProtKB-KW"/>
</dbReference>
<dbReference type="InterPro" id="IPR052032">
    <property type="entry name" value="ATP-dep_AA_Ligase"/>
</dbReference>
<evidence type="ECO:0000313" key="7">
    <source>
        <dbReference type="Proteomes" id="UP000192505"/>
    </source>
</evidence>
<dbReference type="AlphaFoldDB" id="A0A1W9KU57"/>
<reference evidence="6 7" key="1">
    <citation type="submission" date="2017-01" db="EMBL/GenBank/DDBJ databases">
        <title>Novel large sulfur bacteria in the metagenomes of groundwater-fed chemosynthetic microbial mats in the Lake Huron basin.</title>
        <authorList>
            <person name="Sharrar A.M."/>
            <person name="Flood B.E."/>
            <person name="Bailey J.V."/>
            <person name="Jones D.S."/>
            <person name="Biddanda B."/>
            <person name="Ruberg S.A."/>
            <person name="Marcus D.N."/>
            <person name="Dick G.J."/>
        </authorList>
    </citation>
    <scope>NUCLEOTIDE SEQUENCE [LARGE SCALE GENOMIC DNA]</scope>
    <source>
        <strain evidence="6">A7</strain>
    </source>
</reference>
<keyword evidence="2 4" id="KW-0547">Nucleotide-binding</keyword>
<gene>
    <name evidence="6" type="ORF">BWK72_11665</name>
</gene>
<name>A0A1W9KU57_9BURK</name>
<evidence type="ECO:0000256" key="1">
    <source>
        <dbReference type="ARBA" id="ARBA00022598"/>
    </source>
</evidence>
<dbReference type="GO" id="GO:0046872">
    <property type="term" value="F:metal ion binding"/>
    <property type="evidence" value="ECO:0007669"/>
    <property type="project" value="InterPro"/>
</dbReference>
<evidence type="ECO:0000259" key="5">
    <source>
        <dbReference type="PROSITE" id="PS50975"/>
    </source>
</evidence>
<accession>A0A1W9KU57</accession>
<dbReference type="PANTHER" id="PTHR43585:SF2">
    <property type="entry name" value="ATP-GRASP ENZYME FSQD"/>
    <property type="match status" value="1"/>
</dbReference>
<sequence length="386" mass="43111">MFLLDQPYVSDFLKQTLRERALPVVDTPQARALAGENGLNLVSQAQAVAQVAAGARLYANSENALGWVAKHLAASPLSQQIALFKDKIKFRALTATLFPDFYYRAVRLADLQSIPFDDLPTPFIIKPAVGFMSMGVYKVASAQAWHQTLAAMTADIDKIKGLYPAEVLQTDTFIIEQCIDGDEFAVDAYFDAAGEPVVLAILNHPFSSDADVSDRVYISSKAIIDTNLAEFTDFIRQIGQLAGLKNFPLHIELRREPSGRLLPIEVNPLRFGGWCTTADLTWLAYGFNPYLYYADQHKPNWPELLKDKDGKQFCIIVLDNATGSPAAEIAGFDYDKLLTWFEKPLELRKIDFHQYPVFGFLFTETRDNAGAELQRILASNLTEFVL</sequence>
<dbReference type="InterPro" id="IPR011761">
    <property type="entry name" value="ATP-grasp"/>
</dbReference>
<comment type="caution">
    <text evidence="6">The sequence shown here is derived from an EMBL/GenBank/DDBJ whole genome shotgun (WGS) entry which is preliminary data.</text>
</comment>